<evidence type="ECO:0000256" key="2">
    <source>
        <dbReference type="ARBA" id="ARBA00022605"/>
    </source>
</evidence>
<dbReference type="STRING" id="64969.SAMN02745127_00285"/>
<dbReference type="AlphaFoldDB" id="A0A1T4L3D4"/>
<dbReference type="InterPro" id="IPR011060">
    <property type="entry name" value="RibuloseP-bd_barrel"/>
</dbReference>
<evidence type="ECO:0000256" key="3">
    <source>
        <dbReference type="ARBA" id="ARBA00023102"/>
    </source>
</evidence>
<keyword evidence="7" id="KW-1185">Reference proteome</keyword>
<comment type="pathway">
    <text evidence="4">Amino-acid biosynthesis.</text>
</comment>
<protein>
    <submittedName>
        <fullName evidence="6">Imidazole glycerol phosphate synthase cyclase subunit</fullName>
    </submittedName>
</protein>
<evidence type="ECO:0000313" key="7">
    <source>
        <dbReference type="Proteomes" id="UP000191418"/>
    </source>
</evidence>
<evidence type="ECO:0000256" key="1">
    <source>
        <dbReference type="ARBA" id="ARBA00009667"/>
    </source>
</evidence>
<dbReference type="GO" id="GO:0000105">
    <property type="term" value="P:L-histidine biosynthetic process"/>
    <property type="evidence" value="ECO:0007669"/>
    <property type="project" value="UniProtKB-KW"/>
</dbReference>
<dbReference type="PANTHER" id="PTHR21235">
    <property type="entry name" value="IMIDAZOLE GLYCEROL PHOSPHATE SYNTHASE SUBUNIT HISF/H IGP SYNTHASE SUBUNIT HISF/H"/>
    <property type="match status" value="1"/>
</dbReference>
<evidence type="ECO:0000256" key="5">
    <source>
        <dbReference type="RuleBase" id="RU003657"/>
    </source>
</evidence>
<dbReference type="PANTHER" id="PTHR21235:SF2">
    <property type="entry name" value="IMIDAZOLE GLYCEROL PHOSPHATE SYNTHASE HISHF"/>
    <property type="match status" value="1"/>
</dbReference>
<sequence>MLRKRVIPIVLLDGFSVLKTIQFKQRRNLGSPVTVVRTYNTRNVDELILLDIDASKQGRAIDKFTIQDLARECFMPLTVGGGISTLGDIEDLLKKGADKVAINSVALSRPSFINEAAKVFGSQCIVHSIDVVEDGSDFAVFSNGQVCTESNFFDLIKQSEDLGAGELLINNVTRDGCMQGGNRYLAELVSSTVRIPVIYAGGISSASDVATVASTSVSGVGVSSLFHFTDTTPDLCRKAMAAANIPVR</sequence>
<dbReference type="EMBL" id="MTSM01000002">
    <property type="protein sequence ID" value="OPX56817.1"/>
    <property type="molecule type" value="Genomic_DNA"/>
</dbReference>
<name>A0A1T4L3D4_9GAMM</name>
<evidence type="ECO:0000256" key="4">
    <source>
        <dbReference type="ARBA" id="ARBA00029440"/>
    </source>
</evidence>
<reference evidence="6 7" key="1">
    <citation type="submission" date="2017-01" db="EMBL/GenBank/DDBJ databases">
        <title>Genome Sequencing of a Marine Spirillum, Oceanospirillum multiglobuliferum ATCC 33336, from Japan.</title>
        <authorList>
            <person name="Carney J.G."/>
            <person name="Trachtenberg A.M."/>
            <person name="Rheaume B.A."/>
            <person name="Linnane J.D."/>
            <person name="Pitts N.L."/>
            <person name="Mykles D.L."/>
            <person name="Maclea K.S."/>
        </authorList>
    </citation>
    <scope>NUCLEOTIDE SEQUENCE [LARGE SCALE GENOMIC DNA]</scope>
    <source>
        <strain evidence="6 7">ATCC 33336</strain>
    </source>
</reference>
<dbReference type="RefSeq" id="WP_078743913.1">
    <property type="nucleotide sequence ID" value="NZ_FUXG01000002.1"/>
</dbReference>
<gene>
    <name evidence="6" type="ORF">BTE48_02775</name>
</gene>
<dbReference type="Proteomes" id="UP000191418">
    <property type="component" value="Unassembled WGS sequence"/>
</dbReference>
<proteinExistence type="inferred from homology"/>
<dbReference type="InterPro" id="IPR013785">
    <property type="entry name" value="Aldolase_TIM"/>
</dbReference>
<dbReference type="SUPFAM" id="SSF51366">
    <property type="entry name" value="Ribulose-phoshate binding barrel"/>
    <property type="match status" value="1"/>
</dbReference>
<comment type="caution">
    <text evidence="6">The sequence shown here is derived from an EMBL/GenBank/DDBJ whole genome shotgun (WGS) entry which is preliminary data.</text>
</comment>
<keyword evidence="3 5" id="KW-0368">Histidine biosynthesis</keyword>
<evidence type="ECO:0000313" key="6">
    <source>
        <dbReference type="EMBL" id="OPX56817.1"/>
    </source>
</evidence>
<accession>A0A1T4L3D4</accession>
<dbReference type="OrthoDB" id="9807749at2"/>
<dbReference type="Gene3D" id="3.20.20.70">
    <property type="entry name" value="Aldolase class I"/>
    <property type="match status" value="1"/>
</dbReference>
<dbReference type="InterPro" id="IPR050064">
    <property type="entry name" value="IGPS_HisA/HisF"/>
</dbReference>
<comment type="similarity">
    <text evidence="1 5">Belongs to the HisA/HisF family.</text>
</comment>
<dbReference type="GO" id="GO:0000107">
    <property type="term" value="F:imidazoleglycerol-phosphate synthase activity"/>
    <property type="evidence" value="ECO:0007669"/>
    <property type="project" value="TreeGrafter"/>
</dbReference>
<dbReference type="Pfam" id="PF00977">
    <property type="entry name" value="His_biosynth"/>
    <property type="match status" value="1"/>
</dbReference>
<organism evidence="6 7">
    <name type="scientific">Oceanospirillum multiglobuliferum</name>
    <dbReference type="NCBI Taxonomy" id="64969"/>
    <lineage>
        <taxon>Bacteria</taxon>
        <taxon>Pseudomonadati</taxon>
        <taxon>Pseudomonadota</taxon>
        <taxon>Gammaproteobacteria</taxon>
        <taxon>Oceanospirillales</taxon>
        <taxon>Oceanospirillaceae</taxon>
        <taxon>Oceanospirillum</taxon>
    </lineage>
</organism>
<keyword evidence="2 5" id="KW-0028">Amino-acid biosynthesis</keyword>
<dbReference type="InterPro" id="IPR006062">
    <property type="entry name" value="His_biosynth"/>
</dbReference>